<protein>
    <submittedName>
        <fullName evidence="1">Uncharacterized protein</fullName>
    </submittedName>
</protein>
<comment type="caution">
    <text evidence="1">The sequence shown here is derived from an EMBL/GenBank/DDBJ whole genome shotgun (WGS) entry which is preliminary data.</text>
</comment>
<name>A0ABW2J802_9BURK</name>
<proteinExistence type="predicted"/>
<dbReference type="RefSeq" id="WP_012080880.1">
    <property type="nucleotide sequence ID" value="NZ_JBHTCC010000002.1"/>
</dbReference>
<evidence type="ECO:0000313" key="1">
    <source>
        <dbReference type="EMBL" id="MFC7299233.1"/>
    </source>
</evidence>
<keyword evidence="2" id="KW-1185">Reference proteome</keyword>
<dbReference type="Proteomes" id="UP001596379">
    <property type="component" value="Unassembled WGS sequence"/>
</dbReference>
<organism evidence="1 2">
    <name type="scientific">Herminiimonas aquatilis</name>
    <dbReference type="NCBI Taxonomy" id="345342"/>
    <lineage>
        <taxon>Bacteria</taxon>
        <taxon>Pseudomonadati</taxon>
        <taxon>Pseudomonadota</taxon>
        <taxon>Betaproteobacteria</taxon>
        <taxon>Burkholderiales</taxon>
        <taxon>Oxalobacteraceae</taxon>
        <taxon>Herminiimonas</taxon>
    </lineage>
</organism>
<reference evidence="2" key="1">
    <citation type="journal article" date="2019" name="Int. J. Syst. Evol. Microbiol.">
        <title>The Global Catalogue of Microorganisms (GCM) 10K type strain sequencing project: providing services to taxonomists for standard genome sequencing and annotation.</title>
        <authorList>
            <consortium name="The Broad Institute Genomics Platform"/>
            <consortium name="The Broad Institute Genome Sequencing Center for Infectious Disease"/>
            <person name="Wu L."/>
            <person name="Ma J."/>
        </authorList>
    </citation>
    <scope>NUCLEOTIDE SEQUENCE [LARGE SCALE GENOMIC DNA]</scope>
    <source>
        <strain evidence="2">CCUG 36956</strain>
    </source>
</reference>
<sequence>MGSGSGTKKKHWAEKARMWAWYDEVARRTDWSDHRLDKEFARKPGVSLTPDLRARVFGAIKGKNARQPTGNKDWRSASELAAAVGAHPSFAGTEELYHANVWSFIQERFVKAEDLERRTDVLLERYALVRIDPLTSDDFSTTVMKLGLPALYKRSLALSLHNLPHLDQFSLLWNLYLATEQAIDWHIRKFLESQLDRWLDNFFFERFAARGFHLEFYTAAIDAMMKARIDPMATTCSVQYLGALSSRIVLPSKWSS</sequence>
<gene>
    <name evidence="1" type="ORF">ACFQO0_12370</name>
</gene>
<dbReference type="EMBL" id="JBHTCC010000002">
    <property type="protein sequence ID" value="MFC7299233.1"/>
    <property type="molecule type" value="Genomic_DNA"/>
</dbReference>
<accession>A0ABW2J802</accession>
<evidence type="ECO:0000313" key="2">
    <source>
        <dbReference type="Proteomes" id="UP001596379"/>
    </source>
</evidence>